<keyword evidence="2" id="KW-1185">Reference proteome</keyword>
<name>A0ABR6WC82_9BACT</name>
<reference evidence="1 2" key="1">
    <citation type="submission" date="2019-06" db="EMBL/GenBank/DDBJ databases">
        <title>Spirosoma utsteinense sp. nov. isolated from Antarctic ice-free soils.</title>
        <authorList>
            <person name="Tahon G."/>
        </authorList>
    </citation>
    <scope>NUCLEOTIDE SEQUENCE [LARGE SCALE GENOMIC DNA]</scope>
    <source>
        <strain evidence="1 2">LMG 31447</strain>
    </source>
</reference>
<evidence type="ECO:0000313" key="1">
    <source>
        <dbReference type="EMBL" id="MBC3793526.1"/>
    </source>
</evidence>
<protein>
    <submittedName>
        <fullName evidence="1">Uncharacterized protein</fullName>
    </submittedName>
</protein>
<gene>
    <name evidence="1" type="ORF">FH603_4045</name>
</gene>
<comment type="caution">
    <text evidence="1">The sequence shown here is derived from an EMBL/GenBank/DDBJ whole genome shotgun (WGS) entry which is preliminary data.</text>
</comment>
<organism evidence="1 2">
    <name type="scientific">Spirosoma utsteinense</name>
    <dbReference type="NCBI Taxonomy" id="2585773"/>
    <lineage>
        <taxon>Bacteria</taxon>
        <taxon>Pseudomonadati</taxon>
        <taxon>Bacteroidota</taxon>
        <taxon>Cytophagia</taxon>
        <taxon>Cytophagales</taxon>
        <taxon>Cytophagaceae</taxon>
        <taxon>Spirosoma</taxon>
    </lineage>
</organism>
<dbReference type="Proteomes" id="UP000700732">
    <property type="component" value="Unassembled WGS sequence"/>
</dbReference>
<evidence type="ECO:0000313" key="2">
    <source>
        <dbReference type="Proteomes" id="UP000700732"/>
    </source>
</evidence>
<sequence length="40" mass="4371">MGSGLTAFIGEEKLNDKYADCGVMDHDRPYRPSNRKAGAV</sequence>
<dbReference type="EMBL" id="VFIA01000028">
    <property type="protein sequence ID" value="MBC3793526.1"/>
    <property type="molecule type" value="Genomic_DNA"/>
</dbReference>
<proteinExistence type="predicted"/>
<accession>A0ABR6WC82</accession>